<dbReference type="GeneID" id="25729990"/>
<accession>A0A0D2M1L5</accession>
<organism evidence="1 2">
    <name type="scientific">Monoraphidium neglectum</name>
    <dbReference type="NCBI Taxonomy" id="145388"/>
    <lineage>
        <taxon>Eukaryota</taxon>
        <taxon>Viridiplantae</taxon>
        <taxon>Chlorophyta</taxon>
        <taxon>core chlorophytes</taxon>
        <taxon>Chlorophyceae</taxon>
        <taxon>CS clade</taxon>
        <taxon>Sphaeropleales</taxon>
        <taxon>Selenastraceae</taxon>
        <taxon>Monoraphidium</taxon>
    </lineage>
</organism>
<reference evidence="1 2" key="1">
    <citation type="journal article" date="2013" name="BMC Genomics">
        <title>Reconstruction of the lipid metabolism for the microalga Monoraphidium neglectum from its genome sequence reveals characteristics suitable for biofuel production.</title>
        <authorList>
            <person name="Bogen C."/>
            <person name="Al-Dilaimi A."/>
            <person name="Albersmeier A."/>
            <person name="Wichmann J."/>
            <person name="Grundmann M."/>
            <person name="Rupp O."/>
            <person name="Lauersen K.J."/>
            <person name="Blifernez-Klassen O."/>
            <person name="Kalinowski J."/>
            <person name="Goesmann A."/>
            <person name="Mussgnug J.H."/>
            <person name="Kruse O."/>
        </authorList>
    </citation>
    <scope>NUCLEOTIDE SEQUENCE [LARGE SCALE GENOMIC DNA]</scope>
    <source>
        <strain evidence="1 2">SAG 48.87</strain>
    </source>
</reference>
<sequence>MGATEDGRADLKTALRLCDSVALDGADDVDELRDWLGFPYPSGYMLNGNGELPAFPMRVACEALVGPPPSGANGGDLELLSALADAVGVFYNYTKELECFDPGFGPNPETDEDGNFWDYQWWGRGA</sequence>
<dbReference type="Gene3D" id="1.20.120.980">
    <property type="entry name" value="Serine carboxypeptidase S28, SKS domain"/>
    <property type="match status" value="1"/>
</dbReference>
<gene>
    <name evidence="1" type="ORF">MNEG_12610</name>
</gene>
<dbReference type="KEGG" id="mng:MNEG_12610"/>
<dbReference type="InterPro" id="IPR042269">
    <property type="entry name" value="Ser_carbopepase_S28_SKS"/>
</dbReference>
<dbReference type="RefSeq" id="XP_013894371.1">
    <property type="nucleotide sequence ID" value="XM_014038917.1"/>
</dbReference>
<dbReference type="EMBL" id="KK103554">
    <property type="protein sequence ID" value="KIY95351.1"/>
    <property type="molecule type" value="Genomic_DNA"/>
</dbReference>
<keyword evidence="2" id="KW-1185">Reference proteome</keyword>
<dbReference type="Proteomes" id="UP000054498">
    <property type="component" value="Unassembled WGS sequence"/>
</dbReference>
<proteinExistence type="predicted"/>
<protein>
    <submittedName>
        <fullName evidence="1">Uncharacterized protein</fullName>
    </submittedName>
</protein>
<evidence type="ECO:0000313" key="1">
    <source>
        <dbReference type="EMBL" id="KIY95351.1"/>
    </source>
</evidence>
<dbReference type="OrthoDB" id="2130629at2759"/>
<dbReference type="AlphaFoldDB" id="A0A0D2M1L5"/>
<name>A0A0D2M1L5_9CHLO</name>
<evidence type="ECO:0000313" key="2">
    <source>
        <dbReference type="Proteomes" id="UP000054498"/>
    </source>
</evidence>